<dbReference type="InParanoid" id="E2B5W2"/>
<proteinExistence type="predicted"/>
<evidence type="ECO:0000256" key="1">
    <source>
        <dbReference type="SAM" id="MobiDB-lite"/>
    </source>
</evidence>
<dbReference type="Proteomes" id="UP000008237">
    <property type="component" value="Unassembled WGS sequence"/>
</dbReference>
<sequence length="163" mass="17869">MTPGDFLEGLRCIQLERCRPAEVNCADKAVHLTIIRHPGYQEIMRTTTYAERAVAATLGSTSSPASRLPCTGGLVSAPALGPVVAGTSLYTPPPQKSLSTKSERIRRQSPSQVRRRTAWDQKNPIPTTNHVSFGQTHCGLWGKATMYGGTRLSHIICTFEYRD</sequence>
<protein>
    <submittedName>
        <fullName evidence="2">Uncharacterized protein</fullName>
    </submittedName>
</protein>
<evidence type="ECO:0000313" key="3">
    <source>
        <dbReference type="Proteomes" id="UP000008237"/>
    </source>
</evidence>
<reference evidence="2 3" key="1">
    <citation type="journal article" date="2010" name="Science">
        <title>Genomic comparison of the ants Camponotus floridanus and Harpegnathos saltator.</title>
        <authorList>
            <person name="Bonasio R."/>
            <person name="Zhang G."/>
            <person name="Ye C."/>
            <person name="Mutti N.S."/>
            <person name="Fang X."/>
            <person name="Qin N."/>
            <person name="Donahue G."/>
            <person name="Yang P."/>
            <person name="Li Q."/>
            <person name="Li C."/>
            <person name="Zhang P."/>
            <person name="Huang Z."/>
            <person name="Berger S.L."/>
            <person name="Reinberg D."/>
            <person name="Wang J."/>
            <person name="Liebig J."/>
        </authorList>
    </citation>
    <scope>NUCLEOTIDE SEQUENCE [LARGE SCALE GENOMIC DNA]</scope>
    <source>
        <strain evidence="2 3">R22 G/1</strain>
    </source>
</reference>
<accession>E2B5W2</accession>
<feature type="region of interest" description="Disordered" evidence="1">
    <location>
        <begin position="86"/>
        <end position="128"/>
    </location>
</feature>
<name>E2B5W2_HARSA</name>
<dbReference type="AlphaFoldDB" id="E2B5W2"/>
<gene>
    <name evidence="2" type="ORF">EAI_10876</name>
</gene>
<evidence type="ECO:0000313" key="2">
    <source>
        <dbReference type="EMBL" id="EFN88931.1"/>
    </source>
</evidence>
<organism evidence="3">
    <name type="scientific">Harpegnathos saltator</name>
    <name type="common">Jerdon's jumping ant</name>
    <dbReference type="NCBI Taxonomy" id="610380"/>
    <lineage>
        <taxon>Eukaryota</taxon>
        <taxon>Metazoa</taxon>
        <taxon>Ecdysozoa</taxon>
        <taxon>Arthropoda</taxon>
        <taxon>Hexapoda</taxon>
        <taxon>Insecta</taxon>
        <taxon>Pterygota</taxon>
        <taxon>Neoptera</taxon>
        <taxon>Endopterygota</taxon>
        <taxon>Hymenoptera</taxon>
        <taxon>Apocrita</taxon>
        <taxon>Aculeata</taxon>
        <taxon>Formicoidea</taxon>
        <taxon>Formicidae</taxon>
        <taxon>Ponerinae</taxon>
        <taxon>Ponerini</taxon>
        <taxon>Harpegnathos</taxon>
    </lineage>
</organism>
<keyword evidence="3" id="KW-1185">Reference proteome</keyword>
<dbReference type="EMBL" id="GL445887">
    <property type="protein sequence ID" value="EFN88931.1"/>
    <property type="molecule type" value="Genomic_DNA"/>
</dbReference>